<keyword evidence="2" id="KW-0732">Signal</keyword>
<comment type="caution">
    <text evidence="3">The sequence shown here is derived from an EMBL/GenBank/DDBJ whole genome shotgun (WGS) entry which is preliminary data.</text>
</comment>
<feature type="transmembrane region" description="Helical" evidence="1">
    <location>
        <begin position="289"/>
        <end position="310"/>
    </location>
</feature>
<sequence>MRHWFRFLAVYAFFVATAPALAVAPRSGNDIGNRLAGVLEDLYGPLFLVVAGVSYLVGFVMLFKGLDLLKDSAAWGSTRATKENGAGRGMAHLVSGTVLIALPEFVGIGVTTMFGDAFNIFGSSSEFRQIAAQMDMGGNPNFSVRDGNMRSLLQIGTFQPPDNCYASPAPAVCFSKNVAQNVVPIGLIVTYAVVFLSGALMIAKAVFEFAHEDVGGRAGGDGRSALAKAAVGFLMCNSPFLVGAVSQTLMGQAGVLTSRGGLDRSLLSYRFNGAVTGNGTAWLQQHQDMVGYLFTILALFGAIAFFRGVFVLKAITDRRGTNASGGNALVHMIAGVLLANMKTTSCYVTTTFGGAGLTLGFCS</sequence>
<gene>
    <name evidence="3" type="ORF">BHAOGJBA_4253</name>
</gene>
<keyword evidence="1" id="KW-1133">Transmembrane helix</keyword>
<dbReference type="RefSeq" id="WP_238230884.1">
    <property type="nucleotide sequence ID" value="NZ_BPQO01000020.1"/>
</dbReference>
<evidence type="ECO:0000256" key="1">
    <source>
        <dbReference type="SAM" id="Phobius"/>
    </source>
</evidence>
<name>A0AAV4ZQ42_9HYPH</name>
<protein>
    <submittedName>
        <fullName evidence="3">Uncharacterized protein</fullName>
    </submittedName>
</protein>
<keyword evidence="4" id="KW-1185">Reference proteome</keyword>
<evidence type="ECO:0000313" key="3">
    <source>
        <dbReference type="EMBL" id="GJD90711.1"/>
    </source>
</evidence>
<organism evidence="3 4">
    <name type="scientific">Methylobacterium hispanicum</name>
    <dbReference type="NCBI Taxonomy" id="270350"/>
    <lineage>
        <taxon>Bacteria</taxon>
        <taxon>Pseudomonadati</taxon>
        <taxon>Pseudomonadota</taxon>
        <taxon>Alphaproteobacteria</taxon>
        <taxon>Hyphomicrobiales</taxon>
        <taxon>Methylobacteriaceae</taxon>
        <taxon>Methylobacterium</taxon>
    </lineage>
</organism>
<evidence type="ECO:0000256" key="2">
    <source>
        <dbReference type="SAM" id="SignalP"/>
    </source>
</evidence>
<feature type="transmembrane region" description="Helical" evidence="1">
    <location>
        <begin position="185"/>
        <end position="207"/>
    </location>
</feature>
<dbReference type="AlphaFoldDB" id="A0AAV4ZQ42"/>
<dbReference type="Proteomes" id="UP001055247">
    <property type="component" value="Unassembled WGS sequence"/>
</dbReference>
<keyword evidence="1" id="KW-0472">Membrane</keyword>
<accession>A0AAV4ZQ42</accession>
<reference evidence="3" key="2">
    <citation type="submission" date="2021-08" db="EMBL/GenBank/DDBJ databases">
        <authorList>
            <person name="Tani A."/>
            <person name="Ola A."/>
            <person name="Ogura Y."/>
            <person name="Katsura K."/>
            <person name="Hayashi T."/>
        </authorList>
    </citation>
    <scope>NUCLEOTIDE SEQUENCE</scope>
    <source>
        <strain evidence="3">DSM 16372</strain>
    </source>
</reference>
<reference evidence="3" key="1">
    <citation type="journal article" date="2016" name="Front. Microbiol.">
        <title>Genome Sequence of the Piezophilic, Mesophilic Sulfate-Reducing Bacterium Desulfovibrio indicus J2T.</title>
        <authorList>
            <person name="Cao J."/>
            <person name="Maignien L."/>
            <person name="Shao Z."/>
            <person name="Alain K."/>
            <person name="Jebbar M."/>
        </authorList>
    </citation>
    <scope>NUCLEOTIDE SEQUENCE</scope>
    <source>
        <strain evidence="3">DSM 16372</strain>
    </source>
</reference>
<feature type="transmembrane region" description="Helical" evidence="1">
    <location>
        <begin position="46"/>
        <end position="63"/>
    </location>
</feature>
<feature type="signal peptide" evidence="2">
    <location>
        <begin position="1"/>
        <end position="22"/>
    </location>
</feature>
<feature type="chain" id="PRO_5043808797" evidence="2">
    <location>
        <begin position="23"/>
        <end position="363"/>
    </location>
</feature>
<dbReference type="EMBL" id="BPQO01000020">
    <property type="protein sequence ID" value="GJD90711.1"/>
    <property type="molecule type" value="Genomic_DNA"/>
</dbReference>
<evidence type="ECO:0000313" key="4">
    <source>
        <dbReference type="Proteomes" id="UP001055247"/>
    </source>
</evidence>
<keyword evidence="1" id="KW-0812">Transmembrane</keyword>
<proteinExistence type="predicted"/>